<protein>
    <submittedName>
        <fullName evidence="1">Uncharacterized protein</fullName>
    </submittedName>
</protein>
<reference evidence="1 2" key="1">
    <citation type="submission" date="2009-12" db="EMBL/GenBank/DDBJ databases">
        <title>Genome Sequence of Lactobacillus gasseri 224-1.</title>
        <authorList>
            <person name="Durkin A.S."/>
            <person name="Madupu R."/>
            <person name="Torralba M."/>
            <person name="Methe B."/>
            <person name="Sutton G."/>
            <person name="Strausberg R.L."/>
            <person name="Nelson K.E."/>
        </authorList>
    </citation>
    <scope>NUCLEOTIDE SEQUENCE [LARGE SCALE GENOMIC DNA]</scope>
    <source>
        <strain evidence="1 2">224-1</strain>
    </source>
</reference>
<dbReference type="EMBL" id="ADFT01000024">
    <property type="protein sequence ID" value="EFB62229.1"/>
    <property type="molecule type" value="Genomic_DNA"/>
</dbReference>
<sequence>MFILNNLGLSLKLNYFLSVIKLYLRNVPKFDESLGFVN</sequence>
<organism evidence="1 2">
    <name type="scientific">Lactobacillus gasseri 224-1</name>
    <dbReference type="NCBI Taxonomy" id="679196"/>
    <lineage>
        <taxon>Bacteria</taxon>
        <taxon>Bacillati</taxon>
        <taxon>Bacillota</taxon>
        <taxon>Bacilli</taxon>
        <taxon>Lactobacillales</taxon>
        <taxon>Lactobacillaceae</taxon>
        <taxon>Lactobacillus</taxon>
    </lineage>
</organism>
<name>D1YJT2_LACGS</name>
<evidence type="ECO:0000313" key="2">
    <source>
        <dbReference type="Proteomes" id="UP000003684"/>
    </source>
</evidence>
<gene>
    <name evidence="1" type="ORF">HMPREF9209_0896</name>
</gene>
<comment type="caution">
    <text evidence="1">The sequence shown here is derived from an EMBL/GenBank/DDBJ whole genome shotgun (WGS) entry which is preliminary data.</text>
</comment>
<evidence type="ECO:0000313" key="1">
    <source>
        <dbReference type="EMBL" id="EFB62229.1"/>
    </source>
</evidence>
<proteinExistence type="predicted"/>
<accession>D1YJT2</accession>
<dbReference type="AlphaFoldDB" id="D1YJT2"/>
<dbReference type="Proteomes" id="UP000003684">
    <property type="component" value="Unassembled WGS sequence"/>
</dbReference>